<sequence>MAKKIKIRVFNTLESNKLMASGWYSYKDNPNRKYGLFTGTTEGLEKEREVDCKKFMKPNVSIISTNLWQIYIKIRHRNYDLIYEHEYRNWNDDICIGWLRAGNLGGETVNWFFNGKKDCWYNGGEKGEALVVSHRVICGNIPTSDGSGNQPAELPNDTGSEGNSSPSGGHYVRPGSEESSSTSGGHYVRPGSEESSSTSGGHYVRPGSEGSSSTSGGHYVRPGSEGSSSTSGGHYVRPGSEGSSSTSDRLYPTGKGSILEKYMNEDGSPKESGRLYPKPLGWGNSSTSENKTKDRLYPTGKGSILEKYMNEDGSPKEPGRLYPKPLGWGDSSTPEGKEEEKDGPHYVRPGSKRQ</sequence>
<feature type="compositionally biased region" description="Basic and acidic residues" evidence="1">
    <location>
        <begin position="335"/>
        <end position="345"/>
    </location>
</feature>
<feature type="compositionally biased region" description="Polar residues" evidence="1">
    <location>
        <begin position="141"/>
        <end position="150"/>
    </location>
</feature>
<proteinExistence type="predicted"/>
<reference evidence="2 3" key="1">
    <citation type="submission" date="2020-04" db="EMBL/GenBank/DDBJ databases">
        <authorList>
            <person name="Hitch T.C.A."/>
            <person name="Wylensek D."/>
            <person name="Clavel T."/>
        </authorList>
    </citation>
    <scope>NUCLEOTIDE SEQUENCE [LARGE SCALE GENOMIC DNA]</scope>
    <source>
        <strain evidence="2 3">WCA3-601-WT-5E</strain>
    </source>
</reference>
<dbReference type="Proteomes" id="UP000520291">
    <property type="component" value="Unassembled WGS sequence"/>
</dbReference>
<gene>
    <name evidence="2" type="ORF">HF841_16765</name>
</gene>
<dbReference type="AlphaFoldDB" id="A0A7X9XJX5"/>
<name>A0A7X9XJX5_9BACE</name>
<evidence type="ECO:0000313" key="2">
    <source>
        <dbReference type="EMBL" id="NME87646.1"/>
    </source>
</evidence>
<dbReference type="EMBL" id="JABAGL010000027">
    <property type="protein sequence ID" value="NME87646.1"/>
    <property type="molecule type" value="Genomic_DNA"/>
</dbReference>
<feature type="region of interest" description="Disordered" evidence="1">
    <location>
        <begin position="141"/>
        <end position="354"/>
    </location>
</feature>
<feature type="compositionally biased region" description="Polar residues" evidence="1">
    <location>
        <begin position="157"/>
        <end position="167"/>
    </location>
</feature>
<feature type="compositionally biased region" description="Basic and acidic residues" evidence="1">
    <location>
        <begin position="262"/>
        <end position="273"/>
    </location>
</feature>
<evidence type="ECO:0000313" key="3">
    <source>
        <dbReference type="Proteomes" id="UP000520291"/>
    </source>
</evidence>
<feature type="compositionally biased region" description="Basic and acidic residues" evidence="1">
    <location>
        <begin position="308"/>
        <end position="319"/>
    </location>
</feature>
<feature type="compositionally biased region" description="Low complexity" evidence="1">
    <location>
        <begin position="193"/>
        <end position="233"/>
    </location>
</feature>
<accession>A0A7X9XJX5</accession>
<evidence type="ECO:0000256" key="1">
    <source>
        <dbReference type="SAM" id="MobiDB-lite"/>
    </source>
</evidence>
<organism evidence="2 3">
    <name type="scientific">Bacteroides eggerthii</name>
    <dbReference type="NCBI Taxonomy" id="28111"/>
    <lineage>
        <taxon>Bacteria</taxon>
        <taxon>Pseudomonadati</taxon>
        <taxon>Bacteroidota</taxon>
        <taxon>Bacteroidia</taxon>
        <taxon>Bacteroidales</taxon>
        <taxon>Bacteroidaceae</taxon>
        <taxon>Bacteroides</taxon>
    </lineage>
</organism>
<dbReference type="RefSeq" id="WP_168948159.1">
    <property type="nucleotide sequence ID" value="NZ_JABAGL010000027.1"/>
</dbReference>
<comment type="caution">
    <text evidence="2">The sequence shown here is derived from an EMBL/GenBank/DDBJ whole genome shotgun (WGS) entry which is preliminary data.</text>
</comment>
<protein>
    <submittedName>
        <fullName evidence="2">Uncharacterized protein</fullName>
    </submittedName>
</protein>